<comment type="caution">
    <text evidence="2">The sequence shown here is derived from an EMBL/GenBank/DDBJ whole genome shotgun (WGS) entry which is preliminary data.</text>
</comment>
<evidence type="ECO:0000313" key="2">
    <source>
        <dbReference type="EMBL" id="GGM02453.1"/>
    </source>
</evidence>
<feature type="compositionally biased region" description="Low complexity" evidence="1">
    <location>
        <begin position="14"/>
        <end position="32"/>
    </location>
</feature>
<reference evidence="2" key="1">
    <citation type="journal article" date="2014" name="Int. J. Syst. Evol. Microbiol.">
        <title>Complete genome sequence of Corynebacterium casei LMG S-19264T (=DSM 44701T), isolated from a smear-ripened cheese.</title>
        <authorList>
            <consortium name="US DOE Joint Genome Institute (JGI-PGF)"/>
            <person name="Walter F."/>
            <person name="Albersmeier A."/>
            <person name="Kalinowski J."/>
            <person name="Ruckert C."/>
        </authorList>
    </citation>
    <scope>NUCLEOTIDE SEQUENCE</scope>
    <source>
        <strain evidence="2">CGMCC 4.7308</strain>
    </source>
</reference>
<name>A0A917SY23_9ACTN</name>
<dbReference type="EMBL" id="BMNA01000004">
    <property type="protein sequence ID" value="GGM02453.1"/>
    <property type="molecule type" value="Genomic_DNA"/>
</dbReference>
<evidence type="ECO:0008006" key="4">
    <source>
        <dbReference type="Google" id="ProtNLM"/>
    </source>
</evidence>
<dbReference type="AlphaFoldDB" id="A0A917SY23"/>
<keyword evidence="3" id="KW-1185">Reference proteome</keyword>
<feature type="compositionally biased region" description="Low complexity" evidence="1">
    <location>
        <begin position="40"/>
        <end position="71"/>
    </location>
</feature>
<organism evidence="2 3">
    <name type="scientific">Nakamurella endophytica</name>
    <dbReference type="NCBI Taxonomy" id="1748367"/>
    <lineage>
        <taxon>Bacteria</taxon>
        <taxon>Bacillati</taxon>
        <taxon>Actinomycetota</taxon>
        <taxon>Actinomycetes</taxon>
        <taxon>Nakamurellales</taxon>
        <taxon>Nakamurellaceae</taxon>
        <taxon>Nakamurella</taxon>
    </lineage>
</organism>
<accession>A0A917SY23</accession>
<feature type="region of interest" description="Disordered" evidence="1">
    <location>
        <begin position="14"/>
        <end position="71"/>
    </location>
</feature>
<gene>
    <name evidence="2" type="ORF">GCM10011594_23180</name>
</gene>
<reference evidence="2" key="2">
    <citation type="submission" date="2020-09" db="EMBL/GenBank/DDBJ databases">
        <authorList>
            <person name="Sun Q."/>
            <person name="Zhou Y."/>
        </authorList>
    </citation>
    <scope>NUCLEOTIDE SEQUENCE</scope>
    <source>
        <strain evidence="2">CGMCC 4.7308</strain>
    </source>
</reference>
<dbReference type="Proteomes" id="UP000655208">
    <property type="component" value="Unassembled WGS sequence"/>
</dbReference>
<sequence length="346" mass="35560">MLALALTLAAGCTAGAPQTGEVPRTPTASAAAPAPPPTTVLPRSPARRPSAGARPSPTVPPVVRGGPTLTTPTVAAVPRALRRCGVADLGLTGRADRRTSQATHRLALTLRSTARSACALARTFTPVDMVAVDGTEIAGRVPSSGAQVPNALAVDPGQVVHAWAYWIPDTGDSRRVTRIVVHVGNSGPVLDLPVTDDGRRPPRVRVPPGSTVFQSAGYAFVDSAADPGTVASLTTSVSEPSTVRAGAAIVAHVVVRNLSNVAVPLTPCPEYDVQLSVWPGKVPTTTHHRGSLDCARMSGRLAPQQVVTVDTAVPAGEVAGDGVLTWALVDGRTAVTSDRLVITVHR</sequence>
<proteinExistence type="predicted"/>
<evidence type="ECO:0000313" key="3">
    <source>
        <dbReference type="Proteomes" id="UP000655208"/>
    </source>
</evidence>
<evidence type="ECO:0000256" key="1">
    <source>
        <dbReference type="SAM" id="MobiDB-lite"/>
    </source>
</evidence>
<protein>
    <recommendedName>
        <fullName evidence="4">DUF4232 domain-containing protein</fullName>
    </recommendedName>
</protein>